<dbReference type="PANTHER" id="PTHR30509:SF23">
    <property type="entry name" value="INNER MEMBRANE PROTEIN"/>
    <property type="match status" value="1"/>
</dbReference>
<feature type="transmembrane region" description="Helical" evidence="7">
    <location>
        <begin position="490"/>
        <end position="508"/>
    </location>
</feature>
<evidence type="ECO:0000256" key="1">
    <source>
        <dbReference type="ARBA" id="ARBA00004651"/>
    </source>
</evidence>
<evidence type="ECO:0000313" key="10">
    <source>
        <dbReference type="EMBL" id="EHQ01176.1"/>
    </source>
</evidence>
<dbReference type="Proteomes" id="UP000003844">
    <property type="component" value="Unassembled WGS sequence"/>
</dbReference>
<evidence type="ECO:0000256" key="7">
    <source>
        <dbReference type="SAM" id="Phobius"/>
    </source>
</evidence>
<organism evidence="10 11">
    <name type="scientific">Gillisia limnaea (strain DSM 15749 / LMG 21470 / R-8282)</name>
    <dbReference type="NCBI Taxonomy" id="865937"/>
    <lineage>
        <taxon>Bacteria</taxon>
        <taxon>Pseudomonadati</taxon>
        <taxon>Bacteroidota</taxon>
        <taxon>Flavobacteriia</taxon>
        <taxon>Flavobacteriales</taxon>
        <taxon>Flavobacteriaceae</taxon>
        <taxon>Gillisia</taxon>
    </lineage>
</organism>
<evidence type="ECO:0000313" key="11">
    <source>
        <dbReference type="Proteomes" id="UP000003844"/>
    </source>
</evidence>
<feature type="domain" description="Integral membrane protein YccS N-terminal" evidence="8">
    <location>
        <begin position="75"/>
        <end position="338"/>
    </location>
</feature>
<evidence type="ECO:0000259" key="8">
    <source>
        <dbReference type="Pfam" id="PF12805"/>
    </source>
</evidence>
<keyword evidence="4 7" id="KW-1133">Transmembrane helix</keyword>
<dbReference type="OrthoDB" id="8670769at2"/>
<dbReference type="InterPro" id="IPR049453">
    <property type="entry name" value="Memb_transporter_dom"/>
</dbReference>
<name>H2BYQ5_GILLR</name>
<evidence type="ECO:0000259" key="9">
    <source>
        <dbReference type="Pfam" id="PF13515"/>
    </source>
</evidence>
<dbReference type="RefSeq" id="WP_006987502.1">
    <property type="nucleotide sequence ID" value="NZ_JH594606.1"/>
</dbReference>
<evidence type="ECO:0000256" key="2">
    <source>
        <dbReference type="ARBA" id="ARBA00022475"/>
    </source>
</evidence>
<dbReference type="PANTHER" id="PTHR30509">
    <property type="entry name" value="P-HYDROXYBENZOIC ACID EFFLUX PUMP SUBUNIT-RELATED"/>
    <property type="match status" value="1"/>
</dbReference>
<keyword evidence="2" id="KW-1003">Cell membrane</keyword>
<gene>
    <name evidence="10" type="ORF">Gilli_0463</name>
</gene>
<dbReference type="Pfam" id="PF12805">
    <property type="entry name" value="FUSC-like"/>
    <property type="match status" value="1"/>
</dbReference>
<evidence type="ECO:0000256" key="6">
    <source>
        <dbReference type="ARBA" id="ARBA00043993"/>
    </source>
</evidence>
<keyword evidence="5 7" id="KW-0472">Membrane</keyword>
<feature type="transmembrane region" description="Helical" evidence="7">
    <location>
        <begin position="43"/>
        <end position="59"/>
    </location>
</feature>
<dbReference type="AlphaFoldDB" id="H2BYQ5"/>
<dbReference type="GO" id="GO:0005886">
    <property type="term" value="C:plasma membrane"/>
    <property type="evidence" value="ECO:0007669"/>
    <property type="project" value="UniProtKB-SubCell"/>
</dbReference>
<dbReference type="EMBL" id="JH594606">
    <property type="protein sequence ID" value="EHQ01176.1"/>
    <property type="molecule type" value="Genomic_DNA"/>
</dbReference>
<dbReference type="eggNOG" id="COG1289">
    <property type="taxonomic scope" value="Bacteria"/>
</dbReference>
<evidence type="ECO:0000256" key="4">
    <source>
        <dbReference type="ARBA" id="ARBA00022989"/>
    </source>
</evidence>
<comment type="similarity">
    <text evidence="6">Belongs to the YccS/YhfK family.</text>
</comment>
<evidence type="ECO:0000256" key="5">
    <source>
        <dbReference type="ARBA" id="ARBA00023136"/>
    </source>
</evidence>
<feature type="transmembrane region" description="Helical" evidence="7">
    <location>
        <begin position="71"/>
        <end position="90"/>
    </location>
</feature>
<feature type="transmembrane region" description="Helical" evidence="7">
    <location>
        <begin position="146"/>
        <end position="163"/>
    </location>
</feature>
<feature type="transmembrane region" description="Helical" evidence="7">
    <location>
        <begin position="400"/>
        <end position="417"/>
    </location>
</feature>
<dbReference type="Pfam" id="PF13515">
    <property type="entry name" value="FUSC_2"/>
    <property type="match status" value="1"/>
</dbReference>
<keyword evidence="3 7" id="KW-0812">Transmembrane</keyword>
<proteinExistence type="inferred from homology"/>
<accession>H2BYQ5</accession>
<keyword evidence="11" id="KW-1185">Reference proteome</keyword>
<comment type="subcellular location">
    <subcellularLocation>
        <location evidence="1">Cell membrane</location>
        <topology evidence="1">Multi-pass membrane protein</topology>
    </subcellularLocation>
</comment>
<dbReference type="HOGENOM" id="CLU_013315_0_1_10"/>
<feature type="transmembrane region" description="Helical" evidence="7">
    <location>
        <begin position="120"/>
        <end position="140"/>
    </location>
</feature>
<feature type="transmembrane region" description="Helical" evidence="7">
    <location>
        <begin position="451"/>
        <end position="484"/>
    </location>
</feature>
<dbReference type="STRING" id="865937.Gilli_0463"/>
<evidence type="ECO:0000256" key="3">
    <source>
        <dbReference type="ARBA" id="ARBA00022692"/>
    </source>
</evidence>
<reference evidence="11" key="1">
    <citation type="journal article" date="2012" name="Stand. Genomic Sci.">
        <title>Genome sequence of the Antarctic rhodopsins-containing flavobacterium Gillisia limnaea type strain (R-8282(T)).</title>
        <authorList>
            <person name="Riedel T."/>
            <person name="Held B."/>
            <person name="Nolan M."/>
            <person name="Lucas S."/>
            <person name="Lapidus A."/>
            <person name="Tice H."/>
            <person name="Del Rio T.G."/>
            <person name="Cheng J.F."/>
            <person name="Han C."/>
            <person name="Tapia R."/>
            <person name="Goodwin L.A."/>
            <person name="Pitluck S."/>
            <person name="Liolios K."/>
            <person name="Mavromatis K."/>
            <person name="Pagani I."/>
            <person name="Ivanova N."/>
            <person name="Mikhailova N."/>
            <person name="Pati A."/>
            <person name="Chen A."/>
            <person name="Palaniappan K."/>
            <person name="Land M."/>
            <person name="Rohde M."/>
            <person name="Tindall B.J."/>
            <person name="Detter J.C."/>
            <person name="Goker M."/>
            <person name="Bristow J."/>
            <person name="Eisen J.A."/>
            <person name="Markowitz V."/>
            <person name="Hugenholtz P."/>
            <person name="Kyrpides N.C."/>
            <person name="Klenk H.P."/>
            <person name="Woyke T."/>
        </authorList>
    </citation>
    <scope>NUCLEOTIDE SEQUENCE [LARGE SCALE GENOMIC DNA]</scope>
    <source>
        <strain evidence="11">DSM 15749 / LMG 21470 / R-8282</strain>
    </source>
</reference>
<protein>
    <submittedName>
        <fullName evidence="10">Uncharacterized protein</fullName>
    </submittedName>
</protein>
<dbReference type="InterPro" id="IPR032692">
    <property type="entry name" value="YccS_N"/>
</dbReference>
<sequence>MNFKPSKIFKGLPGFLKSADFAKASILALAISLPILVGVEFGRFEIGLAIALGALLSSPSDVSGSLRHKNFGIALSAFLAVLASLIGGYLIADSWIGLPVLGVTIFVLSYLAVFGFRASLISFSGLFALVLSFANISNILEIYERAFLIGIGGLWYLALTVLWQRINPKGQTDQFLAQSLELTSEYLETRGRLIIGEDKREILLPRLLKLQSELNEKHETLRDILISSRKTTGNSNYERKRLLILIQLVDILELAMANPVNYDKMDSLLKDHPGQILVFQKLIFAMAERLKTISGSLHKISKKSTLKTSLNEVKESLKTYHSEGSKYANEGFLMLKNLYDYQEEQIQKIDKIERLLGNEELQETGFAKKDEILGFITRQEFDPKILLENFNLKSVIFKHSLRIAMVVIVGYAIGAYFSVQNAYWILLTIVVIMRPNYGLTKTRSKQRTLGTLIGAAIAVGIVFITQNLTLYAILAIISLVLAFATVQKNYKTSAVFVTLSVVFVYALLEPNVINVIQFRVVDTLIGAGLATLGNLILWPSWEFFAIKSVIIESIEANKKYFREVTQFYEKKGKLPTSYKLCRKEAFLGIGNLNTAFQRMTQEPKSKQQNLKEIYELTVLNHSFLSSLASMGTYIQNHRTTEASTHFKAFSRGIEENLEISLALLNSKDSPIPIIKEKQLAAMNFFDKNYRSLTRVKENEANSNFDEISGGELQEAQLIYEQLRWLMDLSVKLEMKIRETKFLNNE</sequence>
<feature type="transmembrane region" description="Helical" evidence="7">
    <location>
        <begin position="96"/>
        <end position="113"/>
    </location>
</feature>
<feature type="domain" description="Integral membrane bound transporter" evidence="9">
    <location>
        <begin position="410"/>
        <end position="531"/>
    </location>
</feature>